<dbReference type="InterPro" id="IPR000120">
    <property type="entry name" value="Amidase"/>
</dbReference>
<keyword evidence="4 7" id="KW-0067">ATP-binding</keyword>
<keyword evidence="2 7" id="KW-0436">Ligase</keyword>
<evidence type="ECO:0000256" key="3">
    <source>
        <dbReference type="ARBA" id="ARBA00022741"/>
    </source>
</evidence>
<protein>
    <recommendedName>
        <fullName evidence="7">Glutamyl-tRNA(Gln) amidotransferase subunit A</fullName>
        <shortName evidence="7">Glu-ADT subunit A</shortName>
        <ecNumber evidence="7">6.3.5.7</ecNumber>
    </recommendedName>
</protein>
<dbReference type="GO" id="GO:0050567">
    <property type="term" value="F:glutaminyl-tRNA synthase (glutamine-hydrolyzing) activity"/>
    <property type="evidence" value="ECO:0007669"/>
    <property type="project" value="UniProtKB-UniRule"/>
</dbReference>
<dbReference type="InterPro" id="IPR036928">
    <property type="entry name" value="AS_sf"/>
</dbReference>
<dbReference type="HAMAP" id="MF_00120">
    <property type="entry name" value="GatA"/>
    <property type="match status" value="1"/>
</dbReference>
<dbReference type="Gene3D" id="3.90.1300.10">
    <property type="entry name" value="Amidase signature (AS) domain"/>
    <property type="match status" value="1"/>
</dbReference>
<evidence type="ECO:0000313" key="9">
    <source>
        <dbReference type="EMBL" id="KKR86633.1"/>
    </source>
</evidence>
<comment type="subunit">
    <text evidence="7">Heterotrimer of A, B and C subunits.</text>
</comment>
<dbReference type="SUPFAM" id="SSF75304">
    <property type="entry name" value="Amidase signature (AS) enzymes"/>
    <property type="match status" value="1"/>
</dbReference>
<dbReference type="NCBIfam" id="TIGR00132">
    <property type="entry name" value="gatA"/>
    <property type="match status" value="1"/>
</dbReference>
<comment type="caution">
    <text evidence="9">The sequence shown here is derived from an EMBL/GenBank/DDBJ whole genome shotgun (WGS) entry which is preliminary data.</text>
</comment>
<dbReference type="GO" id="GO:0030956">
    <property type="term" value="C:glutamyl-tRNA(Gln) amidotransferase complex"/>
    <property type="evidence" value="ECO:0007669"/>
    <property type="project" value="InterPro"/>
</dbReference>
<evidence type="ECO:0000256" key="5">
    <source>
        <dbReference type="ARBA" id="ARBA00022917"/>
    </source>
</evidence>
<accession>A0A0G0UCG4</accession>
<reference evidence="9 10" key="1">
    <citation type="journal article" date="2015" name="Nature">
        <title>rRNA introns, odd ribosomes, and small enigmatic genomes across a large radiation of phyla.</title>
        <authorList>
            <person name="Brown C.T."/>
            <person name="Hug L.A."/>
            <person name="Thomas B.C."/>
            <person name="Sharon I."/>
            <person name="Castelle C.J."/>
            <person name="Singh A."/>
            <person name="Wilkins M.J."/>
            <person name="Williams K.H."/>
            <person name="Banfield J.F."/>
        </authorList>
    </citation>
    <scope>NUCLEOTIDE SEQUENCE [LARGE SCALE GENOMIC DNA]</scope>
</reference>
<evidence type="ECO:0000256" key="4">
    <source>
        <dbReference type="ARBA" id="ARBA00022840"/>
    </source>
</evidence>
<name>A0A0G0UCG4_9BACT</name>
<dbReference type="InterPro" id="IPR020556">
    <property type="entry name" value="Amidase_CS"/>
</dbReference>
<evidence type="ECO:0000256" key="7">
    <source>
        <dbReference type="HAMAP-Rule" id="MF_00120"/>
    </source>
</evidence>
<dbReference type="EC" id="6.3.5.7" evidence="7"/>
<dbReference type="GO" id="GO:0005524">
    <property type="term" value="F:ATP binding"/>
    <property type="evidence" value="ECO:0007669"/>
    <property type="project" value="UniProtKB-KW"/>
</dbReference>
<dbReference type="PANTHER" id="PTHR11895">
    <property type="entry name" value="TRANSAMIDASE"/>
    <property type="match status" value="1"/>
</dbReference>
<feature type="domain" description="Amidase" evidence="8">
    <location>
        <begin position="24"/>
        <end position="464"/>
    </location>
</feature>
<dbReference type="Pfam" id="PF01425">
    <property type="entry name" value="Amidase"/>
    <property type="match status" value="1"/>
</dbReference>
<dbReference type="GO" id="GO:0016740">
    <property type="term" value="F:transferase activity"/>
    <property type="evidence" value="ECO:0007669"/>
    <property type="project" value="UniProtKB-KW"/>
</dbReference>
<evidence type="ECO:0000313" key="10">
    <source>
        <dbReference type="Proteomes" id="UP000034616"/>
    </source>
</evidence>
<dbReference type="PROSITE" id="PS00571">
    <property type="entry name" value="AMIDASES"/>
    <property type="match status" value="1"/>
</dbReference>
<dbReference type="EMBL" id="LCAH01000010">
    <property type="protein sequence ID" value="KKR86633.1"/>
    <property type="molecule type" value="Genomic_DNA"/>
</dbReference>
<keyword evidence="3 7" id="KW-0547">Nucleotide-binding</keyword>
<comment type="similarity">
    <text evidence="1 7">Belongs to the amidase family. GatA subfamily.</text>
</comment>
<evidence type="ECO:0000256" key="6">
    <source>
        <dbReference type="ARBA" id="ARBA00047407"/>
    </source>
</evidence>
<organism evidence="9 10">
    <name type="scientific">Candidatus Uhrbacteria bacterium GW2011_GWC2_41_11</name>
    <dbReference type="NCBI Taxonomy" id="1618985"/>
    <lineage>
        <taxon>Bacteria</taxon>
        <taxon>Candidatus Uhriibacteriota</taxon>
    </lineage>
</organism>
<keyword evidence="5 7" id="KW-0648">Protein biosynthesis</keyword>
<feature type="active site" description="Charge relay system" evidence="7">
    <location>
        <position position="78"/>
    </location>
</feature>
<dbReference type="PANTHER" id="PTHR11895:SF151">
    <property type="entry name" value="GLUTAMYL-TRNA(GLN) AMIDOTRANSFERASE SUBUNIT A"/>
    <property type="match status" value="1"/>
</dbReference>
<feature type="active site" description="Charge relay system" evidence="7">
    <location>
        <position position="153"/>
    </location>
</feature>
<feature type="active site" description="Acyl-ester intermediate" evidence="7">
    <location>
        <position position="177"/>
    </location>
</feature>
<comment type="function">
    <text evidence="7">Allows the formation of correctly charged Gln-tRNA(Gln) through the transamidation of misacylated Glu-tRNA(Gln) in organisms which lack glutaminyl-tRNA synthetase. The reaction takes place in the presence of glutamine and ATP through an activated gamma-phospho-Glu-tRNA(Gln).</text>
</comment>
<evidence type="ECO:0000259" key="8">
    <source>
        <dbReference type="Pfam" id="PF01425"/>
    </source>
</evidence>
<dbReference type="InterPro" id="IPR004412">
    <property type="entry name" value="GatA"/>
</dbReference>
<dbReference type="Proteomes" id="UP000034616">
    <property type="component" value="Unassembled WGS sequence"/>
</dbReference>
<sequence length="486" mass="52305">MIQSFTIIEAKQKIAAGEITSKALTEACLERIKKQNGALNAFIQISETALKEAESIDVKRAAGGQELGVLAGIPIAVKANMLAKGLKATAGSRILENYVAPYDATVVERLRAAGAIILGVTNMDEFAMGSSTETSHFGQTHNPWNQTKVPGGSSGGSAAAVAADFVPGAFGSDTGGSIRQPASLCGVVGLKPTYGRVSRYGLMAMASSLDQIGPFARTVEDAALLLQVVEGDDPKDATTVAGGDTTVAELISEDVAGLRIGLPKEYFLEGMDERIRTSVFQAVEVLQQGGADVHEISLPHAEYALAAYYIIMPCESSSNLGRFDGMRYGYAASSGRTLMETYERSRGEGFGSEVKRRIMLGSYALSKGYYDAYYKKALQVRMLIRRDFDEVFKHVDAILTPTSPSVAWNIGEKFDDPLTMYLSDIYTISANLAAIPAMSLPCGFVDGLPVGLQLMGRPFGEETLFRLGKHYQTKTDWHTKRPEKNV</sequence>
<evidence type="ECO:0000256" key="1">
    <source>
        <dbReference type="ARBA" id="ARBA00008069"/>
    </source>
</evidence>
<proteinExistence type="inferred from homology"/>
<gene>
    <name evidence="7" type="primary">gatA</name>
    <name evidence="9" type="ORF">UU35_C0010G0011</name>
</gene>
<dbReference type="InterPro" id="IPR023631">
    <property type="entry name" value="Amidase_dom"/>
</dbReference>
<evidence type="ECO:0000256" key="2">
    <source>
        <dbReference type="ARBA" id="ARBA00022598"/>
    </source>
</evidence>
<dbReference type="AlphaFoldDB" id="A0A0G0UCG4"/>
<dbReference type="GO" id="GO:0006412">
    <property type="term" value="P:translation"/>
    <property type="evidence" value="ECO:0007669"/>
    <property type="project" value="UniProtKB-UniRule"/>
</dbReference>
<keyword evidence="9" id="KW-0808">Transferase</keyword>
<comment type="catalytic activity">
    <reaction evidence="6 7">
        <text>L-glutamyl-tRNA(Gln) + L-glutamine + ATP + H2O = L-glutaminyl-tRNA(Gln) + L-glutamate + ADP + phosphate + H(+)</text>
        <dbReference type="Rhea" id="RHEA:17521"/>
        <dbReference type="Rhea" id="RHEA-COMP:9681"/>
        <dbReference type="Rhea" id="RHEA-COMP:9684"/>
        <dbReference type="ChEBI" id="CHEBI:15377"/>
        <dbReference type="ChEBI" id="CHEBI:15378"/>
        <dbReference type="ChEBI" id="CHEBI:29985"/>
        <dbReference type="ChEBI" id="CHEBI:30616"/>
        <dbReference type="ChEBI" id="CHEBI:43474"/>
        <dbReference type="ChEBI" id="CHEBI:58359"/>
        <dbReference type="ChEBI" id="CHEBI:78520"/>
        <dbReference type="ChEBI" id="CHEBI:78521"/>
        <dbReference type="ChEBI" id="CHEBI:456216"/>
        <dbReference type="EC" id="6.3.5.7"/>
    </reaction>
</comment>
<dbReference type="PATRIC" id="fig|1618985.3.peg.701"/>